<name>A0ACC2CRS7_DIPCM</name>
<sequence length="859" mass="95649">MENKSLDSHPSSRIQDLGSEGKGEMWSFNKKLEQPTDLEDNRVKSLGHIQLQVISLAMVLNIAYRSLGVVYGDLGTSPLYVFHSTFPDGIQDIEDVVGAASLIVYTLALIPLIKYVFIVLQANDNGEGGTFALYSLICRHVKLHTIANQHPTDQKLTTYIRRPLNKTYWASRLTGRIEKSNFLQNLLLLLVLLGTCMVIGDGILTPAISVLSSVNGIKVSHPTLSQNVVVVMALLILVGVFSMQHIGTEKVAFLFAPIVLVWLLSIGSIGIYNIVKHDPTILRALSPHYIVRYFQRDARGPWSSLGGIVLSITGTEVMFADLGHFSVQSIQIAFTVLVFPCLLAAYLGQAAFLTQHPEKVSESFYRSIPAPIHWPIFVIAMFAAIVASQASISATFSIIKQAVALGCFPRVKLIYTSKNNSGQIYIPEINWILMVLCLVITGGFKNTAQIGNAYGIAVIAVMLVTTILMAIIMLIVWQSNFIFLLLFLAVFGTVELVYFSSVLFKVDSGGWVPLAIASAFLTIMYIWHYGSMKRHMYEKQNRISMGWILGLGPSLGLVRVPGIGLFYTELAHGVPSIFSHFITHLPAIHAVLVFICVKYLPVNTVPQEERFLIRRIGPKELYMFRCVARYGYVDLHKRDDDFECKFIESLESFIRWEAAAATTLSDRSDMNPFLARLPSMPGQLLLANQEDDDDQNSNSISISQEQYSSSRLHLLDSLPRRFQHYSNGNDFEEILAATTTTTTTATNTINKADNESSEDSGMMRLRLRLSRSHAQSEEEAAATAISIEDQLQFLQEAKGVGLVHIMGNTMVRARKDSIIPKRIVVNYGYAFLQRICRDSSETLHVPHESLLNVGMIYHV</sequence>
<organism evidence="1 2">
    <name type="scientific">Diphasiastrum complanatum</name>
    <name type="common">Issler's clubmoss</name>
    <name type="synonym">Lycopodium complanatum</name>
    <dbReference type="NCBI Taxonomy" id="34168"/>
    <lineage>
        <taxon>Eukaryota</taxon>
        <taxon>Viridiplantae</taxon>
        <taxon>Streptophyta</taxon>
        <taxon>Embryophyta</taxon>
        <taxon>Tracheophyta</taxon>
        <taxon>Lycopodiopsida</taxon>
        <taxon>Lycopodiales</taxon>
        <taxon>Lycopodiaceae</taxon>
        <taxon>Lycopodioideae</taxon>
        <taxon>Diphasiastrum</taxon>
    </lineage>
</organism>
<dbReference type="EMBL" id="CM055100">
    <property type="protein sequence ID" value="KAJ7544628.1"/>
    <property type="molecule type" value="Genomic_DNA"/>
</dbReference>
<evidence type="ECO:0000313" key="2">
    <source>
        <dbReference type="Proteomes" id="UP001162992"/>
    </source>
</evidence>
<evidence type="ECO:0000313" key="1">
    <source>
        <dbReference type="EMBL" id="KAJ7544628.1"/>
    </source>
</evidence>
<comment type="caution">
    <text evidence="1">The sequence shown here is derived from an EMBL/GenBank/DDBJ whole genome shotgun (WGS) entry which is preliminary data.</text>
</comment>
<dbReference type="Proteomes" id="UP001162992">
    <property type="component" value="Chromosome 9"/>
</dbReference>
<proteinExistence type="predicted"/>
<reference evidence="2" key="1">
    <citation type="journal article" date="2024" name="Proc. Natl. Acad. Sci. U.S.A.">
        <title>Extraordinary preservation of gene collinearity over three hundred million years revealed in homosporous lycophytes.</title>
        <authorList>
            <person name="Li C."/>
            <person name="Wickell D."/>
            <person name="Kuo L.Y."/>
            <person name="Chen X."/>
            <person name="Nie B."/>
            <person name="Liao X."/>
            <person name="Peng D."/>
            <person name="Ji J."/>
            <person name="Jenkins J."/>
            <person name="Williams M."/>
            <person name="Shu S."/>
            <person name="Plott C."/>
            <person name="Barry K."/>
            <person name="Rajasekar S."/>
            <person name="Grimwood J."/>
            <person name="Han X."/>
            <person name="Sun S."/>
            <person name="Hou Z."/>
            <person name="He W."/>
            <person name="Dai G."/>
            <person name="Sun C."/>
            <person name="Schmutz J."/>
            <person name="Leebens-Mack J.H."/>
            <person name="Li F.W."/>
            <person name="Wang L."/>
        </authorList>
    </citation>
    <scope>NUCLEOTIDE SEQUENCE [LARGE SCALE GENOMIC DNA]</scope>
    <source>
        <strain evidence="2">cv. PW_Plant_1</strain>
    </source>
</reference>
<keyword evidence="2" id="KW-1185">Reference proteome</keyword>
<gene>
    <name evidence="1" type="ORF">O6H91_09G086500</name>
</gene>
<accession>A0ACC2CRS7</accession>
<protein>
    <submittedName>
        <fullName evidence="1">Uncharacterized protein</fullName>
    </submittedName>
</protein>